<keyword evidence="2" id="KW-1185">Reference proteome</keyword>
<evidence type="ECO:0000313" key="2">
    <source>
        <dbReference type="Proteomes" id="UP000258613"/>
    </source>
</evidence>
<dbReference type="EMBL" id="CP027033">
    <property type="protein sequence ID" value="AXR80459.1"/>
    <property type="molecule type" value="Genomic_DNA"/>
</dbReference>
<dbReference type="AlphaFoldDB" id="A0A346PLR4"/>
<dbReference type="Proteomes" id="UP000258613">
    <property type="component" value="Chromosome"/>
</dbReference>
<accession>A0A346PLR4</accession>
<evidence type="ECO:0000313" key="1">
    <source>
        <dbReference type="EMBL" id="AXR80459.1"/>
    </source>
</evidence>
<reference evidence="2" key="1">
    <citation type="submission" date="2018-02" db="EMBL/GenBank/DDBJ databases">
        <title>Phenotypic and genomic properties of facultatively anaerobic sulfur-reducing natronoarchaea from hypersaline soda lakes.</title>
        <authorList>
            <person name="Sorokin D.Y."/>
            <person name="Kublanov I.V."/>
            <person name="Roman P."/>
            <person name="Sinninghe Damste J.S."/>
            <person name="Golyshin P.N."/>
            <person name="Rojo D."/>
            <person name="Ciordia S."/>
            <person name="Mena M.D.C."/>
            <person name="Ferrer M."/>
            <person name="Messina E."/>
            <person name="Smedile F."/>
            <person name="La Spada G."/>
            <person name="La Cono V."/>
            <person name="Yakimov M.M."/>
        </authorList>
    </citation>
    <scope>NUCLEOTIDE SEQUENCE [LARGE SCALE GENOMIC DNA]</scope>
    <source>
        <strain evidence="2">AArc-Mg</strain>
    </source>
</reference>
<dbReference type="KEGG" id="nag:AArcMg_0436"/>
<organism evidence="1 2">
    <name type="scientific">Natrarchaeobaculum sulfurireducens</name>
    <dbReference type="NCBI Taxonomy" id="2044521"/>
    <lineage>
        <taxon>Archaea</taxon>
        <taxon>Methanobacteriati</taxon>
        <taxon>Methanobacteriota</taxon>
        <taxon>Stenosarchaea group</taxon>
        <taxon>Halobacteria</taxon>
        <taxon>Halobacteriales</taxon>
        <taxon>Natrialbaceae</taxon>
        <taxon>Natrarchaeobaculum</taxon>
    </lineage>
</organism>
<proteinExistence type="predicted"/>
<gene>
    <name evidence="1" type="ORF">AArcMg_0436</name>
</gene>
<sequence>MVRIATDDADDRLDRRHEHTDLLIRTADSSTLGHGRSVLSPVDRSSDCRSVSHGFCGSAQYGLSNDLEGL</sequence>
<protein>
    <submittedName>
        <fullName evidence="1">Uncharacterized protein</fullName>
    </submittedName>
</protein>
<name>A0A346PLR4_9EURY</name>